<sequence length="260" mass="30307">MALLVVLLVLVLGYYYAAHIPSEQIKLRRSAGWETYVYLGFHGLRLILNGAMAWLILTVPLYAVLWIFDGIAGCLHFTPDLSGAMVRLAKYRLFDDIQVYHVVIALLALGDCKNGIKKRNEEDWRQKIKHYDGMLRIVWQSLHTQVPIRISLKSRKVYVGVVSQEQFSNPESDYMLIVPFLSGYRDKDSLDIFFDCNYHSVYQKYGLFDDDDLSKQEILELDDFRTAIRISEIESVSFFKIEVFNDFERYKKGEYAEKTE</sequence>
<dbReference type="RefSeq" id="WP_200523459.1">
    <property type="nucleotide sequence ID" value="NZ_JAEHNZ010000007.1"/>
</dbReference>
<proteinExistence type="predicted"/>
<keyword evidence="3" id="KW-1185">Reference proteome</keyword>
<dbReference type="EMBL" id="JAEHNZ010000007">
    <property type="protein sequence ID" value="MBK0397541.1"/>
    <property type="molecule type" value="Genomic_DNA"/>
</dbReference>
<organism evidence="2 3">
    <name type="scientific">Kingella bonacorsii</name>
    <dbReference type="NCBI Taxonomy" id="2796361"/>
    <lineage>
        <taxon>Bacteria</taxon>
        <taxon>Pseudomonadati</taxon>
        <taxon>Pseudomonadota</taxon>
        <taxon>Betaproteobacteria</taxon>
        <taxon>Neisseriales</taxon>
        <taxon>Neisseriaceae</taxon>
        <taxon>Kingella</taxon>
    </lineage>
</organism>
<gene>
    <name evidence="2" type="ORF">JDW22_13415</name>
</gene>
<keyword evidence="1" id="KW-0472">Membrane</keyword>
<evidence type="ECO:0000313" key="2">
    <source>
        <dbReference type="EMBL" id="MBK0397541.1"/>
    </source>
</evidence>
<name>A0ABS1BW58_9NEIS</name>
<keyword evidence="1" id="KW-0812">Transmembrane</keyword>
<evidence type="ECO:0000256" key="1">
    <source>
        <dbReference type="SAM" id="Phobius"/>
    </source>
</evidence>
<reference evidence="2 3" key="1">
    <citation type="journal article" date="2021" name="Pathogens">
        <title>Isolation and Characterization of Kingella bonacorsii sp. nov., A Novel Kingella Species Detected in a Stable Periodontitis Subject.</title>
        <authorList>
            <person name="Antezack A."/>
            <person name="Boxberger M."/>
            <person name="Rolland C."/>
            <person name="Monnet-Corti V."/>
            <person name="La Scola B."/>
        </authorList>
    </citation>
    <scope>NUCLEOTIDE SEQUENCE [LARGE SCALE GENOMIC DNA]</scope>
    <source>
        <strain evidence="2 3">Marseille-Q4569</strain>
    </source>
</reference>
<keyword evidence="1" id="KW-1133">Transmembrane helix</keyword>
<dbReference type="Proteomes" id="UP000614058">
    <property type="component" value="Unassembled WGS sequence"/>
</dbReference>
<feature type="transmembrane region" description="Helical" evidence="1">
    <location>
        <begin position="46"/>
        <end position="68"/>
    </location>
</feature>
<comment type="caution">
    <text evidence="2">The sequence shown here is derived from an EMBL/GenBank/DDBJ whole genome shotgun (WGS) entry which is preliminary data.</text>
</comment>
<accession>A0ABS1BW58</accession>
<protein>
    <submittedName>
        <fullName evidence="2">Uncharacterized protein</fullName>
    </submittedName>
</protein>
<evidence type="ECO:0000313" key="3">
    <source>
        <dbReference type="Proteomes" id="UP000614058"/>
    </source>
</evidence>